<evidence type="ECO:0000256" key="2">
    <source>
        <dbReference type="SAM" id="Phobius"/>
    </source>
</evidence>
<accession>A0AB39CD82</accession>
<feature type="transmembrane region" description="Helical" evidence="2">
    <location>
        <begin position="12"/>
        <end position="29"/>
    </location>
</feature>
<reference evidence="3" key="1">
    <citation type="submission" date="2024-07" db="EMBL/GenBank/DDBJ databases">
        <authorList>
            <person name="Bringhurst R.M."/>
            <person name="Homer T.E."/>
        </authorList>
    </citation>
    <scope>NUCLEOTIDE SEQUENCE</scope>
</reference>
<keyword evidence="2" id="KW-0472">Membrane</keyword>
<keyword evidence="2" id="KW-0812">Transmembrane</keyword>
<evidence type="ECO:0000313" key="3">
    <source>
        <dbReference type="EMBL" id="XDJ14823.1"/>
    </source>
</evidence>
<sequence length="171" mass="18607">MSFFKGIQWFEWLLIGVVIAMLGAGYILWDKYEKKVEQVGSAQVTNSVLSETVKYKDASATITDEVVTSFVQSQTDEKAELEQSRKGVIDEYIDLATRDAEPTTPAVPVAETPKVGSTPPKANTTNRSTGPVDDTSRIGVIAERMHQHYCKATDGSGDNCSTVGTDTAVLR</sequence>
<dbReference type="EMBL" id="PQ015378">
    <property type="protein sequence ID" value="XDJ14823.1"/>
    <property type="molecule type" value="Genomic_DNA"/>
</dbReference>
<feature type="compositionally biased region" description="Low complexity" evidence="1">
    <location>
        <begin position="102"/>
        <end position="113"/>
    </location>
</feature>
<name>A0AB39CD82_9VIRU</name>
<protein>
    <submittedName>
        <fullName evidence="3">Rz-like spanin</fullName>
    </submittedName>
</protein>
<proteinExistence type="predicted"/>
<feature type="compositionally biased region" description="Polar residues" evidence="1">
    <location>
        <begin position="120"/>
        <end position="129"/>
    </location>
</feature>
<keyword evidence="2" id="KW-1133">Transmembrane helix</keyword>
<organism evidence="3">
    <name type="scientific">Pseudomonas phage RVTF4</name>
    <dbReference type="NCBI Taxonomy" id="3236931"/>
    <lineage>
        <taxon>Viruses</taxon>
    </lineage>
</organism>
<feature type="region of interest" description="Disordered" evidence="1">
    <location>
        <begin position="101"/>
        <end position="134"/>
    </location>
</feature>
<evidence type="ECO:0000256" key="1">
    <source>
        <dbReference type="SAM" id="MobiDB-lite"/>
    </source>
</evidence>